<evidence type="ECO:0000259" key="2">
    <source>
        <dbReference type="Pfam" id="PF06985"/>
    </source>
</evidence>
<dbReference type="PANTHER" id="PTHR33112">
    <property type="entry name" value="DOMAIN PROTEIN, PUTATIVE-RELATED"/>
    <property type="match status" value="1"/>
</dbReference>
<gene>
    <name evidence="3" type="ORF">FPOA_11073</name>
</gene>
<feature type="region of interest" description="Disordered" evidence="1">
    <location>
        <begin position="121"/>
        <end position="147"/>
    </location>
</feature>
<dbReference type="PANTHER" id="PTHR33112:SF16">
    <property type="entry name" value="HETEROKARYON INCOMPATIBILITY DOMAIN-CONTAINING PROTEIN"/>
    <property type="match status" value="1"/>
</dbReference>
<evidence type="ECO:0000256" key="1">
    <source>
        <dbReference type="SAM" id="MobiDB-lite"/>
    </source>
</evidence>
<dbReference type="AlphaFoldDB" id="A0A1B8AFS8"/>
<reference evidence="3 4" key="1">
    <citation type="submission" date="2016-06" db="EMBL/GenBank/DDBJ databases">
        <title>Living apart together: crosstalk between the core and supernumerary genomes in a fungal plant pathogen.</title>
        <authorList>
            <person name="Vanheule A."/>
            <person name="Audenaert K."/>
            <person name="Warris S."/>
            <person name="Van De Geest H."/>
            <person name="Schijlen E."/>
            <person name="Hofte M."/>
            <person name="De Saeger S."/>
            <person name="Haesaert G."/>
            <person name="Waalwijk C."/>
            <person name="Van Der Lee T."/>
        </authorList>
    </citation>
    <scope>NUCLEOTIDE SEQUENCE [LARGE SCALE GENOMIC DNA]</scope>
    <source>
        <strain evidence="3 4">2516</strain>
    </source>
</reference>
<sequence>MTEFLCTACSRFADGFGEVEQKGWRSLLNIAPDFCSLAQLTRSGCSFCQIVYQSCCYHETVSYEKDTLPIRVEALAGHSLGHDNYNDCDSMLTDDEEDDGLPFHDQYPRQLYIKITIGNKGKGRSHHLPLVMGEGSEKSTNSSKSHADGPIINLGTIKGVDDAVSLAQYWIFECDSSHTKCNDRPCTKQQPAVLPTRVIDVGSPSKGNLPRLYVPNLLDHEDVEYVALSYAWGSDPTFATTTTSNIDEMTQCLPWDKLAKTIQEAIMFTRKLGIRYLWVDALCILQSEGHDDAFHKADWSYEAGRFGQYYENARLTIAATGAISSYKGLFLPRPALQVNPKPVVFRQKKFWGGIRDITVGPLSPIWGFEIGNSPLLSRGWTFQERALSKRVLHFGMNCIMWECHECRAIETAPRRLEPVTSKDLWYRFAGRYSMEKFTFASDRLPALSGIAARVQDCFPQKYIAGLWESNIAQGLALAIPGVPNHKSPSLTDLSMGVERTSMPSELNMPSWSWASSDRLIHMFFQSDEWTSMIETKSWTVETKGAETSGQVLHGTLRLKGLFQMMNLVNLSPPFSRAQFDRYGYVYEEDLAKHFNNRLYPCILLGTERRFWWETRTTSLLAGALILQPTGRNVDSTEEYRRIGFLRAPFRKHWSEVTETRTIDLV</sequence>
<dbReference type="InterPro" id="IPR010730">
    <property type="entry name" value="HET"/>
</dbReference>
<evidence type="ECO:0000313" key="3">
    <source>
        <dbReference type="EMBL" id="OBS19348.1"/>
    </source>
</evidence>
<protein>
    <recommendedName>
        <fullName evidence="2">Heterokaryon incompatibility domain-containing protein</fullName>
    </recommendedName>
</protein>
<keyword evidence="4" id="KW-1185">Reference proteome</keyword>
<dbReference type="STRING" id="36050.A0A1B8AFS8"/>
<evidence type="ECO:0000313" key="4">
    <source>
        <dbReference type="Proteomes" id="UP000091967"/>
    </source>
</evidence>
<dbReference type="EMBL" id="LYXU01000004">
    <property type="protein sequence ID" value="OBS19348.1"/>
    <property type="molecule type" value="Genomic_DNA"/>
</dbReference>
<dbReference type="OMA" id="ELNMPSW"/>
<name>A0A1B8AFS8_FUSPO</name>
<accession>A0A1B8AFS8</accession>
<proteinExistence type="predicted"/>
<feature type="domain" description="Heterokaryon incompatibility" evidence="2">
    <location>
        <begin position="225"/>
        <end position="384"/>
    </location>
</feature>
<dbReference type="Pfam" id="PF06985">
    <property type="entry name" value="HET"/>
    <property type="match status" value="1"/>
</dbReference>
<organism evidence="3 4">
    <name type="scientific">Fusarium poae</name>
    <dbReference type="NCBI Taxonomy" id="36050"/>
    <lineage>
        <taxon>Eukaryota</taxon>
        <taxon>Fungi</taxon>
        <taxon>Dikarya</taxon>
        <taxon>Ascomycota</taxon>
        <taxon>Pezizomycotina</taxon>
        <taxon>Sordariomycetes</taxon>
        <taxon>Hypocreomycetidae</taxon>
        <taxon>Hypocreales</taxon>
        <taxon>Nectriaceae</taxon>
        <taxon>Fusarium</taxon>
    </lineage>
</organism>
<comment type="caution">
    <text evidence="3">The sequence shown here is derived from an EMBL/GenBank/DDBJ whole genome shotgun (WGS) entry which is preliminary data.</text>
</comment>
<dbReference type="Proteomes" id="UP000091967">
    <property type="component" value="Unassembled WGS sequence"/>
</dbReference>